<dbReference type="RefSeq" id="WP_118421755.1">
    <property type="nucleotide sequence ID" value="NZ_QRZF01000010.1"/>
</dbReference>
<name>A0A412Y3Q1_9BACE</name>
<evidence type="ECO:0000313" key="2">
    <source>
        <dbReference type="Proteomes" id="UP000283850"/>
    </source>
</evidence>
<dbReference type="AlphaFoldDB" id="A0A412Y3Q1"/>
<organism evidence="1 2">
    <name type="scientific">Bacteroides intestinalis</name>
    <dbReference type="NCBI Taxonomy" id="329854"/>
    <lineage>
        <taxon>Bacteria</taxon>
        <taxon>Pseudomonadati</taxon>
        <taxon>Bacteroidota</taxon>
        <taxon>Bacteroidia</taxon>
        <taxon>Bacteroidales</taxon>
        <taxon>Bacteroidaceae</taxon>
        <taxon>Bacteroides</taxon>
    </lineage>
</organism>
<protein>
    <submittedName>
        <fullName evidence="1">Uncharacterized protein</fullName>
    </submittedName>
</protein>
<dbReference type="Proteomes" id="UP000283850">
    <property type="component" value="Unassembled WGS sequence"/>
</dbReference>
<evidence type="ECO:0000313" key="1">
    <source>
        <dbReference type="EMBL" id="RGV52023.1"/>
    </source>
</evidence>
<dbReference type="EMBL" id="QRZF01000010">
    <property type="protein sequence ID" value="RGV52023.1"/>
    <property type="molecule type" value="Genomic_DNA"/>
</dbReference>
<gene>
    <name evidence="1" type="ORF">DWW10_15230</name>
</gene>
<comment type="caution">
    <text evidence="1">The sequence shown here is derived from an EMBL/GenBank/DDBJ whole genome shotgun (WGS) entry which is preliminary data.</text>
</comment>
<reference evidence="1 2" key="1">
    <citation type="submission" date="2018-08" db="EMBL/GenBank/DDBJ databases">
        <title>A genome reference for cultivated species of the human gut microbiota.</title>
        <authorList>
            <person name="Zou Y."/>
            <person name="Xue W."/>
            <person name="Luo G."/>
        </authorList>
    </citation>
    <scope>NUCLEOTIDE SEQUENCE [LARGE SCALE GENOMIC DNA]</scope>
    <source>
        <strain evidence="1 2">AF14-32</strain>
    </source>
</reference>
<proteinExistence type="predicted"/>
<sequence length="205" mass="24309">MNNHLQGILSKGYVLFPKALFEEQMILNQQAKGHFEAFVLVLTHVNYSQTTCCINGYSFECRRGESILTLNHWAEIFGWNRNRTRYFFRRMFDEGFIERLVNPYTTHIRIPDYDLLTGKSERIPSKPGADSGEFDIFWDAYHEITERQKLNIGRAKREWKKLSAEEKKLALDNINEYYFHLSDIKYCLQAANYLSNKAFTNEYFD</sequence>
<accession>A0A412Y3Q1</accession>